<comment type="similarity">
    <text evidence="1">Belongs to the peptidase S33 family.</text>
</comment>
<evidence type="ECO:0000256" key="2">
    <source>
        <dbReference type="ARBA" id="ARBA00022801"/>
    </source>
</evidence>
<reference evidence="4 5" key="1">
    <citation type="submission" date="2022-09" db="EMBL/GenBank/DDBJ databases">
        <authorList>
            <person name="Palmer J.M."/>
        </authorList>
    </citation>
    <scope>NUCLEOTIDE SEQUENCE [LARGE SCALE GENOMIC DNA]</scope>
    <source>
        <strain evidence="4 5">DSM 7382</strain>
    </source>
</reference>
<evidence type="ECO:0000259" key="3">
    <source>
        <dbReference type="Pfam" id="PF00561"/>
    </source>
</evidence>
<dbReference type="PANTHER" id="PTHR43798:SF33">
    <property type="entry name" value="HYDROLASE, PUTATIVE (AFU_ORTHOLOGUE AFUA_2G14860)-RELATED"/>
    <property type="match status" value="1"/>
</dbReference>
<dbReference type="AlphaFoldDB" id="A0AAW0G7M1"/>
<dbReference type="NCBIfam" id="TIGR01250">
    <property type="entry name" value="pro_imino_pep_2"/>
    <property type="match status" value="1"/>
</dbReference>
<dbReference type="Gene3D" id="3.40.50.1820">
    <property type="entry name" value="alpha/beta hydrolase"/>
    <property type="match status" value="1"/>
</dbReference>
<keyword evidence="5" id="KW-1185">Reference proteome</keyword>
<dbReference type="InterPro" id="IPR050266">
    <property type="entry name" value="AB_hydrolase_sf"/>
</dbReference>
<proteinExistence type="inferred from homology"/>
<organism evidence="4 5">
    <name type="scientific">Cerrena zonata</name>
    <dbReference type="NCBI Taxonomy" id="2478898"/>
    <lineage>
        <taxon>Eukaryota</taxon>
        <taxon>Fungi</taxon>
        <taxon>Dikarya</taxon>
        <taxon>Basidiomycota</taxon>
        <taxon>Agaricomycotina</taxon>
        <taxon>Agaricomycetes</taxon>
        <taxon>Polyporales</taxon>
        <taxon>Cerrenaceae</taxon>
        <taxon>Cerrena</taxon>
    </lineage>
</organism>
<name>A0AAW0G7M1_9APHY</name>
<dbReference type="InterPro" id="IPR002410">
    <property type="entry name" value="Peptidase_S33"/>
</dbReference>
<protein>
    <recommendedName>
        <fullName evidence="3">AB hydrolase-1 domain-containing protein</fullName>
    </recommendedName>
</protein>
<dbReference type="Pfam" id="PF00561">
    <property type="entry name" value="Abhydrolase_1"/>
    <property type="match status" value="1"/>
</dbReference>
<dbReference type="GO" id="GO:0008233">
    <property type="term" value="F:peptidase activity"/>
    <property type="evidence" value="ECO:0007669"/>
    <property type="project" value="InterPro"/>
</dbReference>
<accession>A0AAW0G7M1</accession>
<evidence type="ECO:0000313" key="5">
    <source>
        <dbReference type="Proteomes" id="UP001385951"/>
    </source>
</evidence>
<dbReference type="PANTHER" id="PTHR43798">
    <property type="entry name" value="MONOACYLGLYCEROL LIPASE"/>
    <property type="match status" value="1"/>
</dbReference>
<feature type="domain" description="AB hydrolase-1" evidence="3">
    <location>
        <begin position="25"/>
        <end position="271"/>
    </location>
</feature>
<dbReference type="SUPFAM" id="SSF53474">
    <property type="entry name" value="alpha/beta-Hydrolases"/>
    <property type="match status" value="1"/>
</dbReference>
<evidence type="ECO:0000313" key="4">
    <source>
        <dbReference type="EMBL" id="KAK7687140.1"/>
    </source>
</evidence>
<keyword evidence="2" id="KW-0378">Hydrolase</keyword>
<dbReference type="InterPro" id="IPR005945">
    <property type="entry name" value="Pro_imino_pep"/>
</dbReference>
<dbReference type="PRINTS" id="PR00793">
    <property type="entry name" value="PROAMNOPTASE"/>
</dbReference>
<sequence length="284" mass="32614">MMEKHTKPYYKIYGDLNVANRTRTPLVVLHGGPGLSHDYLLPIANLSTISETPVIFYDQIGNARSTHLKDKPNSFWTIDLWVDELTNLLNHFGITDSFDLLGHSWGGILGSEYEVRKQPPGLRHLILSNSLAAYNLWVESNEQLIGTLSEEAQKALEDGREKDREKFRAGLFELHSRYGCLVQPFPKEYVYSMDQIFGPEGDTTVNEASESIVKDWSVIDRLHSVRVPTLVINGRLDISQDFVVKPFFDGIRRIKWITMENSSHTPFFEEPERYLKLVADFLRQ</sequence>
<dbReference type="EMBL" id="JASBNA010000014">
    <property type="protein sequence ID" value="KAK7687140.1"/>
    <property type="molecule type" value="Genomic_DNA"/>
</dbReference>
<dbReference type="GO" id="GO:0006508">
    <property type="term" value="P:proteolysis"/>
    <property type="evidence" value="ECO:0007669"/>
    <property type="project" value="InterPro"/>
</dbReference>
<dbReference type="PIRSF" id="PIRSF005539">
    <property type="entry name" value="Pept_S33_TRI_F1"/>
    <property type="match status" value="1"/>
</dbReference>
<dbReference type="Proteomes" id="UP001385951">
    <property type="component" value="Unassembled WGS sequence"/>
</dbReference>
<dbReference type="InterPro" id="IPR000073">
    <property type="entry name" value="AB_hydrolase_1"/>
</dbReference>
<comment type="caution">
    <text evidence="4">The sequence shown here is derived from an EMBL/GenBank/DDBJ whole genome shotgun (WGS) entry which is preliminary data.</text>
</comment>
<evidence type="ECO:0000256" key="1">
    <source>
        <dbReference type="ARBA" id="ARBA00010088"/>
    </source>
</evidence>
<gene>
    <name evidence="4" type="ORF">QCA50_009643</name>
</gene>
<dbReference type="GO" id="GO:0016020">
    <property type="term" value="C:membrane"/>
    <property type="evidence" value="ECO:0007669"/>
    <property type="project" value="TreeGrafter"/>
</dbReference>
<dbReference type="InterPro" id="IPR029058">
    <property type="entry name" value="AB_hydrolase_fold"/>
</dbReference>